<evidence type="ECO:0000259" key="3">
    <source>
        <dbReference type="PROSITE" id="PS51162"/>
    </source>
</evidence>
<sequence length="412" mass="47709">MLIDRDKDTSEYWRETEILSLVRNNDANIDYEKCEMSSPEKLLVQIPTRRTVRPICRSNNDFQLCPQCPRFNNFTECELFRDSCKERKVFPSEFSTYCDRKYGRWRAMFIPADYAQCRCCDECVFYRELDQSCVEDEYNFDADEFLPVTTIGVPVTVPPLPSETLNIRRSYRFEPPTEGSDCPVSCRGLECRGGLVKESECAAGAFLPDKEQCNCCGRCSTYHQLNQKCAEFKKTVHHINGTKETEVEEEFLEPGCDDGLVCRQGFCQDIHTVQVSAGFRRKRDQRFLEAKEPCKNELKYFKKKYGKDGHLHYNAPQCTPLWLYAPVQCRRFVCYCALEDGTIIDGIKVPRVEVSNMNCGMLRCVEEPQVAKGGEHSSINTWTVGPQEMVTGKRSVYRSLTRWIDDSEDRYH</sequence>
<dbReference type="AlphaFoldDB" id="A0A8S4RW35"/>
<comment type="caution">
    <text evidence="4">The sequence shown here is derived from an EMBL/GenBank/DDBJ whole genome shotgun (WGS) entry which is preliminary data.</text>
</comment>
<keyword evidence="1" id="KW-1015">Disulfide bond</keyword>
<dbReference type="EMBL" id="CAKXAJ010025709">
    <property type="protein sequence ID" value="CAH2242972.1"/>
    <property type="molecule type" value="Genomic_DNA"/>
</dbReference>
<protein>
    <submittedName>
        <fullName evidence="4">Jg13415 protein</fullName>
    </submittedName>
</protein>
<keyword evidence="5" id="KW-1185">Reference proteome</keyword>
<dbReference type="OrthoDB" id="7460443at2759"/>
<evidence type="ECO:0000313" key="5">
    <source>
        <dbReference type="Proteomes" id="UP000838756"/>
    </source>
</evidence>
<comment type="caution">
    <text evidence="2">Lacks conserved residue(s) required for the propagation of feature annotation.</text>
</comment>
<evidence type="ECO:0000313" key="4">
    <source>
        <dbReference type="EMBL" id="CAH2242972.1"/>
    </source>
</evidence>
<dbReference type="InterPro" id="IPR000716">
    <property type="entry name" value="Thyroglobulin_1"/>
</dbReference>
<dbReference type="PROSITE" id="PS51162">
    <property type="entry name" value="THYROGLOBULIN_1_2"/>
    <property type="match status" value="1"/>
</dbReference>
<evidence type="ECO:0000256" key="1">
    <source>
        <dbReference type="ARBA" id="ARBA00023157"/>
    </source>
</evidence>
<proteinExistence type="predicted"/>
<gene>
    <name evidence="4" type="primary">jg13415</name>
    <name evidence="4" type="ORF">PAEG_LOCUS19186</name>
</gene>
<dbReference type="SUPFAM" id="SSF57610">
    <property type="entry name" value="Thyroglobulin type-1 domain"/>
    <property type="match status" value="1"/>
</dbReference>
<name>A0A8S4RW35_9NEOP</name>
<dbReference type="InterPro" id="IPR036857">
    <property type="entry name" value="Thyroglobulin_1_sf"/>
</dbReference>
<evidence type="ECO:0000256" key="2">
    <source>
        <dbReference type="PROSITE-ProRule" id="PRU00500"/>
    </source>
</evidence>
<accession>A0A8S4RW35</accession>
<feature type="domain" description="Thyroglobulin type-1" evidence="3">
    <location>
        <begin position="291"/>
        <end position="359"/>
    </location>
</feature>
<dbReference type="Proteomes" id="UP000838756">
    <property type="component" value="Unassembled WGS sequence"/>
</dbReference>
<reference evidence="4" key="1">
    <citation type="submission" date="2022-03" db="EMBL/GenBank/DDBJ databases">
        <authorList>
            <person name="Lindestad O."/>
        </authorList>
    </citation>
    <scope>NUCLEOTIDE SEQUENCE</scope>
</reference>
<organism evidence="4 5">
    <name type="scientific">Pararge aegeria aegeria</name>
    <dbReference type="NCBI Taxonomy" id="348720"/>
    <lineage>
        <taxon>Eukaryota</taxon>
        <taxon>Metazoa</taxon>
        <taxon>Ecdysozoa</taxon>
        <taxon>Arthropoda</taxon>
        <taxon>Hexapoda</taxon>
        <taxon>Insecta</taxon>
        <taxon>Pterygota</taxon>
        <taxon>Neoptera</taxon>
        <taxon>Endopterygota</taxon>
        <taxon>Lepidoptera</taxon>
        <taxon>Glossata</taxon>
        <taxon>Ditrysia</taxon>
        <taxon>Papilionoidea</taxon>
        <taxon>Nymphalidae</taxon>
        <taxon>Satyrinae</taxon>
        <taxon>Satyrini</taxon>
        <taxon>Parargina</taxon>
        <taxon>Pararge</taxon>
    </lineage>
</organism>